<dbReference type="InterPro" id="IPR006680">
    <property type="entry name" value="Amidohydro-rel"/>
</dbReference>
<dbReference type="EMBL" id="BONY01000051">
    <property type="protein sequence ID" value="GIH08511.1"/>
    <property type="molecule type" value="Genomic_DNA"/>
</dbReference>
<dbReference type="RefSeq" id="WP_203912265.1">
    <property type="nucleotide sequence ID" value="NZ_BONY01000051.1"/>
</dbReference>
<evidence type="ECO:0000256" key="1">
    <source>
        <dbReference type="ARBA" id="ARBA00038310"/>
    </source>
</evidence>
<evidence type="ECO:0000313" key="3">
    <source>
        <dbReference type="EMBL" id="GIH08511.1"/>
    </source>
</evidence>
<keyword evidence="4" id="KW-1185">Reference proteome</keyword>
<dbReference type="GO" id="GO:0016787">
    <property type="term" value="F:hydrolase activity"/>
    <property type="evidence" value="ECO:0007669"/>
    <property type="project" value="InterPro"/>
</dbReference>
<dbReference type="Pfam" id="PF04909">
    <property type="entry name" value="Amidohydro_2"/>
    <property type="match status" value="1"/>
</dbReference>
<sequence length="277" mass="29966">MIVDAHHHLWTADYPWLSDAALQAIRRDYTVSDLRAHLGAAGVHRTVLVEAALCEDVETTRMLALAQQTPEIAAVVGWASLSDPALPEKLAAHRAGPGGGLLAGIRDQVQNYAAGDLDRPEVQKGLRHIASAGLVNELVVRCDQLPAVARAARALPESSFVLDHLGKPRIAAGSEGLDEWRERIQLVADCPNVVAKLSGLVTEADWNTWSVKDLAPFVETAMELFGEDRLMFGSDWPVCELAATYEEVAEMFETLLGGRPAGVFGGTAVRVYRLEAE</sequence>
<comment type="similarity">
    <text evidence="1">Belongs to the metallo-dependent hydrolases superfamily.</text>
</comment>
<accession>A0A8J3QFV2</accession>
<name>A0A8J3QFV2_9ACTN</name>
<evidence type="ECO:0000313" key="4">
    <source>
        <dbReference type="Proteomes" id="UP000612899"/>
    </source>
</evidence>
<dbReference type="AlphaFoldDB" id="A0A8J3QFV2"/>
<gene>
    <name evidence="3" type="ORF">Rhe02_65780</name>
</gene>
<reference evidence="3" key="1">
    <citation type="submission" date="2021-01" db="EMBL/GenBank/DDBJ databases">
        <title>Whole genome shotgun sequence of Rhizocola hellebori NBRC 109834.</title>
        <authorList>
            <person name="Komaki H."/>
            <person name="Tamura T."/>
        </authorList>
    </citation>
    <scope>NUCLEOTIDE SEQUENCE</scope>
    <source>
        <strain evidence="3">NBRC 109834</strain>
    </source>
</reference>
<feature type="domain" description="Amidohydrolase-related" evidence="2">
    <location>
        <begin position="3"/>
        <end position="274"/>
    </location>
</feature>
<dbReference type="Gene3D" id="3.20.20.140">
    <property type="entry name" value="Metal-dependent hydrolases"/>
    <property type="match status" value="1"/>
</dbReference>
<dbReference type="InterPro" id="IPR032466">
    <property type="entry name" value="Metal_Hydrolase"/>
</dbReference>
<comment type="caution">
    <text evidence="3">The sequence shown here is derived from an EMBL/GenBank/DDBJ whole genome shotgun (WGS) entry which is preliminary data.</text>
</comment>
<proteinExistence type="inferred from homology"/>
<evidence type="ECO:0000259" key="2">
    <source>
        <dbReference type="Pfam" id="PF04909"/>
    </source>
</evidence>
<dbReference type="PANTHER" id="PTHR43569:SF2">
    <property type="entry name" value="AMIDOHYDROLASE-RELATED DOMAIN-CONTAINING PROTEIN"/>
    <property type="match status" value="1"/>
</dbReference>
<dbReference type="InterPro" id="IPR052350">
    <property type="entry name" value="Metallo-dep_Lactonases"/>
</dbReference>
<protein>
    <submittedName>
        <fullName evidence="3">Amidohydrolase</fullName>
    </submittedName>
</protein>
<dbReference type="Proteomes" id="UP000612899">
    <property type="component" value="Unassembled WGS sequence"/>
</dbReference>
<dbReference type="SUPFAM" id="SSF51556">
    <property type="entry name" value="Metallo-dependent hydrolases"/>
    <property type="match status" value="1"/>
</dbReference>
<organism evidence="3 4">
    <name type="scientific">Rhizocola hellebori</name>
    <dbReference type="NCBI Taxonomy" id="1392758"/>
    <lineage>
        <taxon>Bacteria</taxon>
        <taxon>Bacillati</taxon>
        <taxon>Actinomycetota</taxon>
        <taxon>Actinomycetes</taxon>
        <taxon>Micromonosporales</taxon>
        <taxon>Micromonosporaceae</taxon>
        <taxon>Rhizocola</taxon>
    </lineage>
</organism>
<dbReference type="PANTHER" id="PTHR43569">
    <property type="entry name" value="AMIDOHYDROLASE"/>
    <property type="match status" value="1"/>
</dbReference>